<dbReference type="AlphaFoldDB" id="A0A1S1QVK2"/>
<name>A0A1S1QVK2_9ACTN</name>
<organism evidence="3 4">
    <name type="scientific">Parafrankia colletiae</name>
    <dbReference type="NCBI Taxonomy" id="573497"/>
    <lineage>
        <taxon>Bacteria</taxon>
        <taxon>Bacillati</taxon>
        <taxon>Actinomycetota</taxon>
        <taxon>Actinomycetes</taxon>
        <taxon>Frankiales</taxon>
        <taxon>Frankiaceae</taxon>
        <taxon>Parafrankia</taxon>
    </lineage>
</organism>
<dbReference type="PIRSF" id="PIRSF030042">
    <property type="entry name" value="UCP030042"/>
    <property type="match status" value="1"/>
</dbReference>
<keyword evidence="1" id="KW-0812">Transmembrane</keyword>
<feature type="transmembrane region" description="Helical" evidence="1">
    <location>
        <begin position="105"/>
        <end position="129"/>
    </location>
</feature>
<dbReference type="InterPro" id="IPR025508">
    <property type="entry name" value="DUF4395"/>
</dbReference>
<evidence type="ECO:0000313" key="4">
    <source>
        <dbReference type="Proteomes" id="UP000179627"/>
    </source>
</evidence>
<sequence>MVDPRGPRFAAAVTVVVLAAAIITGSPWVLLAQAAVFAVGSLAGIRHAPYGLVFRYLIRPRLGPPAEMEAEAPPRFAQTVGLMFTLVGAVGLLAGVPALGYTLAAFAFVAAFLNAVFGLCLGCRMYLVLRSITAKGVRA</sequence>
<feature type="transmembrane region" description="Helical" evidence="1">
    <location>
        <begin position="36"/>
        <end position="58"/>
    </location>
</feature>
<evidence type="ECO:0000313" key="3">
    <source>
        <dbReference type="EMBL" id="OHV38738.1"/>
    </source>
</evidence>
<dbReference type="OrthoDB" id="345402at2"/>
<evidence type="ECO:0000259" key="2">
    <source>
        <dbReference type="Pfam" id="PF14340"/>
    </source>
</evidence>
<keyword evidence="4" id="KW-1185">Reference proteome</keyword>
<keyword evidence="1" id="KW-0472">Membrane</keyword>
<comment type="caution">
    <text evidence="3">The sequence shown here is derived from an EMBL/GenBank/DDBJ whole genome shotgun (WGS) entry which is preliminary data.</text>
</comment>
<reference evidence="4" key="1">
    <citation type="submission" date="2016-07" db="EMBL/GenBank/DDBJ databases">
        <title>Sequence Frankia sp. strain CcI1.17.</title>
        <authorList>
            <person name="Ghodhbane-Gtari F."/>
            <person name="Swanson E."/>
            <person name="Gueddou A."/>
            <person name="Morris K."/>
            <person name="Hezbri K."/>
            <person name="Ktari A."/>
            <person name="Nouioui I."/>
            <person name="Abebe-Akele F."/>
            <person name="Simpson S."/>
            <person name="Thomas K."/>
            <person name="Gtari M."/>
            <person name="Tisa L.S."/>
            <person name="Hurst S."/>
        </authorList>
    </citation>
    <scope>NUCLEOTIDE SEQUENCE [LARGE SCALE GENOMIC DNA]</scope>
    <source>
        <strain evidence="4">Cc1.17</strain>
    </source>
</reference>
<feature type="transmembrane region" description="Helical" evidence="1">
    <location>
        <begin position="9"/>
        <end position="30"/>
    </location>
</feature>
<keyword evidence="1" id="KW-1133">Transmembrane helix</keyword>
<dbReference type="RefSeq" id="WP_071083775.1">
    <property type="nucleotide sequence ID" value="NZ_MBLM01000108.1"/>
</dbReference>
<feature type="transmembrane region" description="Helical" evidence="1">
    <location>
        <begin position="79"/>
        <end position="99"/>
    </location>
</feature>
<protein>
    <recommendedName>
        <fullName evidence="2">DUF4395 domain-containing protein</fullName>
    </recommendedName>
</protein>
<dbReference type="EMBL" id="MBLM01000108">
    <property type="protein sequence ID" value="OHV38738.1"/>
    <property type="molecule type" value="Genomic_DNA"/>
</dbReference>
<gene>
    <name evidence="3" type="ORF">CC117_03135</name>
</gene>
<evidence type="ECO:0000256" key="1">
    <source>
        <dbReference type="SAM" id="Phobius"/>
    </source>
</evidence>
<dbReference type="Pfam" id="PF14340">
    <property type="entry name" value="DUF4395"/>
    <property type="match status" value="1"/>
</dbReference>
<accession>A0A1S1QVK2</accession>
<proteinExistence type="predicted"/>
<dbReference type="Proteomes" id="UP000179627">
    <property type="component" value="Unassembled WGS sequence"/>
</dbReference>
<dbReference type="InterPro" id="IPR016942">
    <property type="entry name" value="UCP030042"/>
</dbReference>
<feature type="domain" description="DUF4395" evidence="2">
    <location>
        <begin position="2"/>
        <end position="130"/>
    </location>
</feature>